<dbReference type="EMBL" id="JAKLTR010000016">
    <property type="protein sequence ID" value="MCG2616991.1"/>
    <property type="molecule type" value="Genomic_DNA"/>
</dbReference>
<organism evidence="1 2">
    <name type="scientific">Terrimonas ginsenosidimutans</name>
    <dbReference type="NCBI Taxonomy" id="2908004"/>
    <lineage>
        <taxon>Bacteria</taxon>
        <taxon>Pseudomonadati</taxon>
        <taxon>Bacteroidota</taxon>
        <taxon>Chitinophagia</taxon>
        <taxon>Chitinophagales</taxon>
        <taxon>Chitinophagaceae</taxon>
        <taxon>Terrimonas</taxon>
    </lineage>
</organism>
<sequence length="308" mass="34423">MLITLRALMLPFFLCLLPSLLYGQTLTTMDSSAFLQRVAPAPASVLESFRAAGLQPTEHVLTNQETRALQRAFALLPPVYARVFKDHLHSISFLDNMPNTALTSPVAGADSVRRYNITFRAGILQETISEWATKKEMTCYDTIQGGNLRLHIDGGSLPAIVYVLLHEGAHVIDAVLNITPHPADRSDVVAPTTFTKRIWEKMNQPGSSFMDTLLEQTRFRSGGVVPITKAPAVYRALQHQPFVSLYAMASRFEDLAELATIYHLTKKLDQPFSVDLYQGDKMIFQYVPMKNPLVQQRLSTLSVFDPDL</sequence>
<dbReference type="Proteomes" id="UP001165367">
    <property type="component" value="Unassembled WGS sequence"/>
</dbReference>
<comment type="caution">
    <text evidence="1">The sequence shown here is derived from an EMBL/GenBank/DDBJ whole genome shotgun (WGS) entry which is preliminary data.</text>
</comment>
<evidence type="ECO:0000313" key="1">
    <source>
        <dbReference type="EMBL" id="MCG2616991.1"/>
    </source>
</evidence>
<evidence type="ECO:0000313" key="2">
    <source>
        <dbReference type="Proteomes" id="UP001165367"/>
    </source>
</evidence>
<dbReference type="RefSeq" id="WP_237875528.1">
    <property type="nucleotide sequence ID" value="NZ_JAKLTR010000016.1"/>
</dbReference>
<gene>
    <name evidence="1" type="ORF">LZZ85_22025</name>
</gene>
<accession>A0ABS9KXF0</accession>
<protein>
    <recommendedName>
        <fullName evidence="3">Secreted protein</fullName>
    </recommendedName>
</protein>
<name>A0ABS9KXF0_9BACT</name>
<evidence type="ECO:0008006" key="3">
    <source>
        <dbReference type="Google" id="ProtNLM"/>
    </source>
</evidence>
<reference evidence="1" key="1">
    <citation type="submission" date="2022-01" db="EMBL/GenBank/DDBJ databases">
        <authorList>
            <person name="Jo J.-H."/>
            <person name="Im W.-T."/>
        </authorList>
    </citation>
    <scope>NUCLEOTIDE SEQUENCE</scope>
    <source>
        <strain evidence="1">NA20</strain>
    </source>
</reference>
<keyword evidence="2" id="KW-1185">Reference proteome</keyword>
<proteinExistence type="predicted"/>